<feature type="region of interest" description="Disordered" evidence="1">
    <location>
        <begin position="1"/>
        <end position="34"/>
    </location>
</feature>
<gene>
    <name evidence="2" type="ORF">CCAM_LOCUS28874</name>
</gene>
<keyword evidence="3" id="KW-1185">Reference proteome</keyword>
<proteinExistence type="predicted"/>
<evidence type="ECO:0000313" key="3">
    <source>
        <dbReference type="Proteomes" id="UP000595140"/>
    </source>
</evidence>
<accession>A0A484MG38</accession>
<evidence type="ECO:0000313" key="2">
    <source>
        <dbReference type="EMBL" id="VFQ87098.1"/>
    </source>
</evidence>
<name>A0A484MG38_9ASTE</name>
<sequence length="34" mass="4103">MPTLWFPHEQAHDRTQQLERKDATERVQNKGNHC</sequence>
<evidence type="ECO:0000256" key="1">
    <source>
        <dbReference type="SAM" id="MobiDB-lite"/>
    </source>
</evidence>
<feature type="compositionally biased region" description="Basic and acidic residues" evidence="1">
    <location>
        <begin position="9"/>
        <end position="28"/>
    </location>
</feature>
<organism evidence="2 3">
    <name type="scientific">Cuscuta campestris</name>
    <dbReference type="NCBI Taxonomy" id="132261"/>
    <lineage>
        <taxon>Eukaryota</taxon>
        <taxon>Viridiplantae</taxon>
        <taxon>Streptophyta</taxon>
        <taxon>Embryophyta</taxon>
        <taxon>Tracheophyta</taxon>
        <taxon>Spermatophyta</taxon>
        <taxon>Magnoliopsida</taxon>
        <taxon>eudicotyledons</taxon>
        <taxon>Gunneridae</taxon>
        <taxon>Pentapetalae</taxon>
        <taxon>asterids</taxon>
        <taxon>lamiids</taxon>
        <taxon>Solanales</taxon>
        <taxon>Convolvulaceae</taxon>
        <taxon>Cuscuteae</taxon>
        <taxon>Cuscuta</taxon>
        <taxon>Cuscuta subgen. Grammica</taxon>
        <taxon>Cuscuta sect. Cleistogrammica</taxon>
    </lineage>
</organism>
<dbReference type="Proteomes" id="UP000595140">
    <property type="component" value="Unassembled WGS sequence"/>
</dbReference>
<protein>
    <submittedName>
        <fullName evidence="2">Uncharacterized protein</fullName>
    </submittedName>
</protein>
<dbReference type="AlphaFoldDB" id="A0A484MG38"/>
<feature type="non-terminal residue" evidence="2">
    <location>
        <position position="34"/>
    </location>
</feature>
<reference evidence="2 3" key="1">
    <citation type="submission" date="2018-04" db="EMBL/GenBank/DDBJ databases">
        <authorList>
            <person name="Vogel A."/>
        </authorList>
    </citation>
    <scope>NUCLEOTIDE SEQUENCE [LARGE SCALE GENOMIC DNA]</scope>
</reference>
<dbReference type="EMBL" id="OOIL02003344">
    <property type="protein sequence ID" value="VFQ87098.1"/>
    <property type="molecule type" value="Genomic_DNA"/>
</dbReference>